<dbReference type="PROSITE" id="PS00815">
    <property type="entry name" value="AIPM_HOMOCIT_SYNTH_1"/>
    <property type="match status" value="1"/>
</dbReference>
<dbReference type="PANTHER" id="PTHR42880:SF1">
    <property type="entry name" value="ISOPROPYLMALATE_HOMOCITRATE_CITRAMALATE SYNTHASE FAMILY PROTEIN"/>
    <property type="match status" value="1"/>
</dbReference>
<evidence type="ECO:0000259" key="3">
    <source>
        <dbReference type="PROSITE" id="PS50991"/>
    </source>
</evidence>
<dbReference type="PANTHER" id="PTHR42880">
    <property type="entry name" value="HOMOCITRATE SYNTHASE"/>
    <property type="match status" value="1"/>
</dbReference>
<evidence type="ECO:0000256" key="1">
    <source>
        <dbReference type="ARBA" id="ARBA00022679"/>
    </source>
</evidence>
<dbReference type="SUPFAM" id="SSF51569">
    <property type="entry name" value="Aldolase"/>
    <property type="match status" value="1"/>
</dbReference>
<dbReference type="PROSITE" id="PS50991">
    <property type="entry name" value="PYR_CT"/>
    <property type="match status" value="1"/>
</dbReference>
<sequence>MEPVYFVDTTLRDGEQSPGVAFTVAEKVHIAYLLSQVGVYEIEAGIPVMGKLEMDAIYQILSLNLKARVTTWNRATLKDVKASLECGARNLHISAPVSDIHIKYKLNRSRDWVLDNVRKVVSYARAAGCTVTIGAEDASRAAMQFLITFAMLAREEGASRLRFADTLGVLDPFTTREKVAHIIQETGIEVEMHAHNDFGMATANALAAQLAGAKYLSTTILGLGERAGNTSYAEIVKVLQQVKGLKINVNEQILQELIQYVAAATNRYFPPGYFKKTNLFVVPHAGAWREIL</sequence>
<dbReference type="EMBL" id="CAOS01000003">
    <property type="protein sequence ID" value="CCO07495.1"/>
    <property type="molecule type" value="Genomic_DNA"/>
</dbReference>
<proteinExistence type="inferred from homology"/>
<feature type="domain" description="Pyruvate carboxyltransferase" evidence="3">
    <location>
        <begin position="4"/>
        <end position="255"/>
    </location>
</feature>
<keyword evidence="4" id="KW-0670">Pyruvate</keyword>
<organism evidence="4 5">
    <name type="scientific">Desulforamulus hydrothermalis Lam5 = DSM 18033</name>
    <dbReference type="NCBI Taxonomy" id="1121428"/>
    <lineage>
        <taxon>Bacteria</taxon>
        <taxon>Bacillati</taxon>
        <taxon>Bacillota</taxon>
        <taxon>Clostridia</taxon>
        <taxon>Eubacteriales</taxon>
        <taxon>Peptococcaceae</taxon>
        <taxon>Desulforamulus</taxon>
    </lineage>
</organism>
<dbReference type="OrthoDB" id="9804858at2"/>
<dbReference type="GO" id="GO:0019752">
    <property type="term" value="P:carboxylic acid metabolic process"/>
    <property type="evidence" value="ECO:0007669"/>
    <property type="project" value="InterPro"/>
</dbReference>
<name>K8DXZ0_9FIRM</name>
<dbReference type="PROSITE" id="PS00816">
    <property type="entry name" value="AIPM_HOMOCIT_SYNTH_2"/>
    <property type="match status" value="1"/>
</dbReference>
<dbReference type="InterPro" id="IPR002034">
    <property type="entry name" value="AIPM/Hcit_synth_CS"/>
</dbReference>
<dbReference type="CDD" id="cd07939">
    <property type="entry name" value="DRE_TIM_NifV"/>
    <property type="match status" value="1"/>
</dbReference>
<dbReference type="InterPro" id="IPR013785">
    <property type="entry name" value="Aldolase_TIM"/>
</dbReference>
<dbReference type="InterPro" id="IPR000891">
    <property type="entry name" value="PYR_CT"/>
</dbReference>
<dbReference type="Gene3D" id="3.20.20.70">
    <property type="entry name" value="Aldolase class I"/>
    <property type="match status" value="1"/>
</dbReference>
<gene>
    <name evidence="4" type="ORF">DESHY_110439</name>
</gene>
<accession>K8DXZ0</accession>
<comment type="caution">
    <text evidence="4">The sequence shown here is derived from an EMBL/GenBank/DDBJ whole genome shotgun (WGS) entry which is preliminary data.</text>
</comment>
<dbReference type="STRING" id="1121428.DESHY_110439"/>
<comment type="similarity">
    <text evidence="2">Belongs to the alpha-IPM synthase/homocitrate synthase family.</text>
</comment>
<keyword evidence="5" id="KW-1185">Reference proteome</keyword>
<dbReference type="GO" id="GO:0046912">
    <property type="term" value="F:acyltransferase activity, acyl groups converted into alkyl on transfer"/>
    <property type="evidence" value="ECO:0007669"/>
    <property type="project" value="InterPro"/>
</dbReference>
<dbReference type="eggNOG" id="COG0119">
    <property type="taxonomic scope" value="Bacteria"/>
</dbReference>
<dbReference type="Proteomes" id="UP000009315">
    <property type="component" value="Unassembled WGS sequence"/>
</dbReference>
<dbReference type="Pfam" id="PF00682">
    <property type="entry name" value="HMGL-like"/>
    <property type="match status" value="1"/>
</dbReference>
<dbReference type="InterPro" id="IPR013477">
    <property type="entry name" value="NifV/FrbC"/>
</dbReference>
<protein>
    <submittedName>
        <fullName evidence="4">Pyruvate carboxyltransferase</fullName>
    </submittedName>
</protein>
<evidence type="ECO:0000256" key="2">
    <source>
        <dbReference type="RuleBase" id="RU003523"/>
    </source>
</evidence>
<evidence type="ECO:0000313" key="4">
    <source>
        <dbReference type="EMBL" id="CCO07495.1"/>
    </source>
</evidence>
<reference evidence="4 5" key="1">
    <citation type="journal article" date="2013" name="Genome Announc.">
        <title>Genome Sequence of the Sulfate-Reducing Bacterium Desulfotomaculum hydrothermale Lam5(T).</title>
        <authorList>
            <person name="Amin O."/>
            <person name="Fardeau M.L."/>
            <person name="Valette O."/>
            <person name="Hirschler-Rea A."/>
            <person name="Barbe V."/>
            <person name="Medigue C."/>
            <person name="Vacherie B."/>
            <person name="Ollivier B."/>
            <person name="Bertin P.N."/>
            <person name="Dolla A."/>
        </authorList>
    </citation>
    <scope>NUCLEOTIDE SEQUENCE [LARGE SCALE GENOMIC DNA]</scope>
    <source>
        <strain evidence="5">Lam5 / DSM 18033</strain>
    </source>
</reference>
<keyword evidence="1 2" id="KW-0808">Transferase</keyword>
<dbReference type="AlphaFoldDB" id="K8DXZ0"/>
<dbReference type="RefSeq" id="WP_008410385.1">
    <property type="nucleotide sequence ID" value="NZ_CAOS01000003.1"/>
</dbReference>
<evidence type="ECO:0000313" key="5">
    <source>
        <dbReference type="Proteomes" id="UP000009315"/>
    </source>
</evidence>